<gene>
    <name evidence="1" type="ORF">LCGC14_3131850</name>
</gene>
<comment type="caution">
    <text evidence="1">The sequence shown here is derived from an EMBL/GenBank/DDBJ whole genome shotgun (WGS) entry which is preliminary data.</text>
</comment>
<dbReference type="EMBL" id="LAZR01068374">
    <property type="protein sequence ID" value="KKK49754.1"/>
    <property type="molecule type" value="Genomic_DNA"/>
</dbReference>
<accession>A0A0F8Y6E6</accession>
<proteinExistence type="predicted"/>
<feature type="non-terminal residue" evidence="1">
    <location>
        <position position="48"/>
    </location>
</feature>
<sequence length="48" mass="5789">MRRKETKELRTSIKALTAELKKHRWIPVAERLPEERKDTVPFRSEDVL</sequence>
<dbReference type="AlphaFoldDB" id="A0A0F8Y6E6"/>
<protein>
    <submittedName>
        <fullName evidence="1">Uncharacterized protein</fullName>
    </submittedName>
</protein>
<organism evidence="1">
    <name type="scientific">marine sediment metagenome</name>
    <dbReference type="NCBI Taxonomy" id="412755"/>
    <lineage>
        <taxon>unclassified sequences</taxon>
        <taxon>metagenomes</taxon>
        <taxon>ecological metagenomes</taxon>
    </lineage>
</organism>
<reference evidence="1" key="1">
    <citation type="journal article" date="2015" name="Nature">
        <title>Complex archaea that bridge the gap between prokaryotes and eukaryotes.</title>
        <authorList>
            <person name="Spang A."/>
            <person name="Saw J.H."/>
            <person name="Jorgensen S.L."/>
            <person name="Zaremba-Niedzwiedzka K."/>
            <person name="Martijn J."/>
            <person name="Lind A.E."/>
            <person name="van Eijk R."/>
            <person name="Schleper C."/>
            <person name="Guy L."/>
            <person name="Ettema T.J."/>
        </authorList>
    </citation>
    <scope>NUCLEOTIDE SEQUENCE</scope>
</reference>
<name>A0A0F8Y6E6_9ZZZZ</name>
<evidence type="ECO:0000313" key="1">
    <source>
        <dbReference type="EMBL" id="KKK49754.1"/>
    </source>
</evidence>